<name>A0A5D3WM27_9BACT</name>
<dbReference type="RefSeq" id="WP_187426595.1">
    <property type="nucleotide sequence ID" value="NZ_VNIB01000001.1"/>
</dbReference>
<evidence type="ECO:0000259" key="2">
    <source>
        <dbReference type="Pfam" id="PF13690"/>
    </source>
</evidence>
<dbReference type="CDD" id="cd17906">
    <property type="entry name" value="CheX"/>
    <property type="match status" value="1"/>
</dbReference>
<dbReference type="AlphaFoldDB" id="A0A5D3WM27"/>
<sequence length="163" mass="17757">MNQACENIVAKASGYGPLLTEAVQEIFTDMIPMAVSEGEILRQRPQVFRRNFSGLLGFSGDIRGIVGIHCPEEVGQAVYQAMLGMPEAGEDGEVRDMVGELVNMLAGGLKIRIQEGGRTMALAVPQLFSGGEYQIYLPAGGTWMGQVYRTDRGPFIVELKIFD</sequence>
<dbReference type="PANTHER" id="PTHR39452:SF1">
    <property type="entry name" value="CHEY-P PHOSPHATASE CHEX"/>
    <property type="match status" value="1"/>
</dbReference>
<dbReference type="EMBL" id="VNIB01000001">
    <property type="protein sequence ID" value="TYP00226.1"/>
    <property type="molecule type" value="Genomic_DNA"/>
</dbReference>
<accession>A0A5D3WM27</accession>
<dbReference type="GO" id="GO:0006935">
    <property type="term" value="P:chemotaxis"/>
    <property type="evidence" value="ECO:0007669"/>
    <property type="project" value="UniProtKB-KW"/>
</dbReference>
<dbReference type="Proteomes" id="UP000324159">
    <property type="component" value="Unassembled WGS sequence"/>
</dbReference>
<dbReference type="Gene3D" id="3.40.1550.10">
    <property type="entry name" value="CheC-like"/>
    <property type="match status" value="1"/>
</dbReference>
<keyword evidence="4" id="KW-1185">Reference proteome</keyword>
<keyword evidence="1" id="KW-0145">Chemotaxis</keyword>
<organism evidence="3 4">
    <name type="scientific">Geothermobacter ehrlichii</name>
    <dbReference type="NCBI Taxonomy" id="213224"/>
    <lineage>
        <taxon>Bacteria</taxon>
        <taxon>Pseudomonadati</taxon>
        <taxon>Thermodesulfobacteriota</taxon>
        <taxon>Desulfuromonadia</taxon>
        <taxon>Desulfuromonadales</taxon>
        <taxon>Geothermobacteraceae</taxon>
        <taxon>Geothermobacter</taxon>
    </lineage>
</organism>
<dbReference type="InterPro" id="IPR028051">
    <property type="entry name" value="CheX-like_dom"/>
</dbReference>
<dbReference type="InterPro" id="IPR038756">
    <property type="entry name" value="CheX-like"/>
</dbReference>
<dbReference type="PANTHER" id="PTHR39452">
    <property type="entry name" value="CHEY-P PHOSPHATASE CHEX"/>
    <property type="match status" value="1"/>
</dbReference>
<evidence type="ECO:0000256" key="1">
    <source>
        <dbReference type="ARBA" id="ARBA00022500"/>
    </source>
</evidence>
<reference evidence="3 4" key="1">
    <citation type="submission" date="2019-07" db="EMBL/GenBank/DDBJ databases">
        <title>Genomic Encyclopedia of Type Strains, Phase IV (KMG-IV): sequencing the most valuable type-strain genomes for metagenomic binning, comparative biology and taxonomic classification.</title>
        <authorList>
            <person name="Goeker M."/>
        </authorList>
    </citation>
    <scope>NUCLEOTIDE SEQUENCE [LARGE SCALE GENOMIC DNA]</scope>
    <source>
        <strain evidence="3 4">SS015</strain>
    </source>
</reference>
<proteinExistence type="predicted"/>
<dbReference type="Pfam" id="PF13690">
    <property type="entry name" value="CheX"/>
    <property type="match status" value="1"/>
</dbReference>
<evidence type="ECO:0000313" key="4">
    <source>
        <dbReference type="Proteomes" id="UP000324159"/>
    </source>
</evidence>
<protein>
    <submittedName>
        <fullName evidence="3">Chemotaxis protein CheX</fullName>
    </submittedName>
</protein>
<gene>
    <name evidence="3" type="ORF">EDC39_101387</name>
</gene>
<evidence type="ECO:0000313" key="3">
    <source>
        <dbReference type="EMBL" id="TYP00226.1"/>
    </source>
</evidence>
<dbReference type="SUPFAM" id="SSF103039">
    <property type="entry name" value="CheC-like"/>
    <property type="match status" value="1"/>
</dbReference>
<dbReference type="InterPro" id="IPR028976">
    <property type="entry name" value="CheC-like_sf"/>
</dbReference>
<comment type="caution">
    <text evidence="3">The sequence shown here is derived from an EMBL/GenBank/DDBJ whole genome shotgun (WGS) entry which is preliminary data.</text>
</comment>
<feature type="domain" description="Chemotaxis phosphatase CheX-like" evidence="2">
    <location>
        <begin position="53"/>
        <end position="140"/>
    </location>
</feature>